<feature type="domain" description="WDHD1/CFT4 second beta-propeller" evidence="6">
    <location>
        <begin position="11"/>
        <end position="131"/>
    </location>
</feature>
<evidence type="ECO:0000256" key="4">
    <source>
        <dbReference type="ARBA" id="ARBA00023242"/>
    </source>
</evidence>
<evidence type="ECO:0000313" key="8">
    <source>
        <dbReference type="EMBL" id="KAG6450529.1"/>
    </source>
</evidence>
<dbReference type="GO" id="GO:0043596">
    <property type="term" value="C:nuclear replication fork"/>
    <property type="evidence" value="ECO:0007669"/>
    <property type="project" value="TreeGrafter"/>
</dbReference>
<protein>
    <recommendedName>
        <fullName evidence="10">Minichromosome loss protein Mcl1 middle region domain-containing protein</fullName>
    </recommendedName>
</protein>
<dbReference type="GO" id="GO:0006281">
    <property type="term" value="P:DNA repair"/>
    <property type="evidence" value="ECO:0007669"/>
    <property type="project" value="TreeGrafter"/>
</dbReference>
<dbReference type="Pfam" id="PF12341">
    <property type="entry name" value="Mcl1_mid"/>
    <property type="match status" value="1"/>
</dbReference>
<dbReference type="Pfam" id="PF20946">
    <property type="entry name" value="Ctf4_C"/>
    <property type="match status" value="1"/>
</dbReference>
<dbReference type="InterPro" id="IPR022100">
    <property type="entry name" value="WDHD1/CFT4_beta-prop_2nd"/>
</dbReference>
<reference evidence="8" key="2">
    <citation type="submission" date="2020-12" db="EMBL/GenBank/DDBJ databases">
        <authorList>
            <person name="Kanost M."/>
        </authorList>
    </citation>
    <scope>NUCLEOTIDE SEQUENCE</scope>
</reference>
<reference evidence="8" key="1">
    <citation type="journal article" date="2016" name="Insect Biochem. Mol. Biol.">
        <title>Multifaceted biological insights from a draft genome sequence of the tobacco hornworm moth, Manduca sexta.</title>
        <authorList>
            <person name="Kanost M.R."/>
            <person name="Arrese E.L."/>
            <person name="Cao X."/>
            <person name="Chen Y.R."/>
            <person name="Chellapilla S."/>
            <person name="Goldsmith M.R."/>
            <person name="Grosse-Wilde E."/>
            <person name="Heckel D.G."/>
            <person name="Herndon N."/>
            <person name="Jiang H."/>
            <person name="Papanicolaou A."/>
            <person name="Qu J."/>
            <person name="Soulages J.L."/>
            <person name="Vogel H."/>
            <person name="Walters J."/>
            <person name="Waterhouse R.M."/>
            <person name="Ahn S.J."/>
            <person name="Almeida F.C."/>
            <person name="An C."/>
            <person name="Aqrawi P."/>
            <person name="Bretschneider A."/>
            <person name="Bryant W.B."/>
            <person name="Bucks S."/>
            <person name="Chao H."/>
            <person name="Chevignon G."/>
            <person name="Christen J.M."/>
            <person name="Clarke D.F."/>
            <person name="Dittmer N.T."/>
            <person name="Ferguson L.C.F."/>
            <person name="Garavelou S."/>
            <person name="Gordon K.H.J."/>
            <person name="Gunaratna R.T."/>
            <person name="Han Y."/>
            <person name="Hauser F."/>
            <person name="He Y."/>
            <person name="Heidel-Fischer H."/>
            <person name="Hirsh A."/>
            <person name="Hu Y."/>
            <person name="Jiang H."/>
            <person name="Kalra D."/>
            <person name="Klinner C."/>
            <person name="Konig C."/>
            <person name="Kovar C."/>
            <person name="Kroll A.R."/>
            <person name="Kuwar S.S."/>
            <person name="Lee S.L."/>
            <person name="Lehman R."/>
            <person name="Li K."/>
            <person name="Li Z."/>
            <person name="Liang H."/>
            <person name="Lovelace S."/>
            <person name="Lu Z."/>
            <person name="Mansfield J.H."/>
            <person name="McCulloch K.J."/>
            <person name="Mathew T."/>
            <person name="Morton B."/>
            <person name="Muzny D.M."/>
            <person name="Neunemann D."/>
            <person name="Ongeri F."/>
            <person name="Pauchet Y."/>
            <person name="Pu L.L."/>
            <person name="Pyrousis I."/>
            <person name="Rao X.J."/>
            <person name="Redding A."/>
            <person name="Roesel C."/>
            <person name="Sanchez-Gracia A."/>
            <person name="Schaack S."/>
            <person name="Shukla A."/>
            <person name="Tetreau G."/>
            <person name="Wang Y."/>
            <person name="Xiong G.H."/>
            <person name="Traut W."/>
            <person name="Walsh T.K."/>
            <person name="Worley K.C."/>
            <person name="Wu D."/>
            <person name="Wu W."/>
            <person name="Wu Y.Q."/>
            <person name="Zhang X."/>
            <person name="Zou Z."/>
            <person name="Zucker H."/>
            <person name="Briscoe A.D."/>
            <person name="Burmester T."/>
            <person name="Clem R.J."/>
            <person name="Feyereisen R."/>
            <person name="Grimmelikhuijzen C.J.P."/>
            <person name="Hamodrakas S.J."/>
            <person name="Hansson B.S."/>
            <person name="Huguet E."/>
            <person name="Jermiin L.S."/>
            <person name="Lan Q."/>
            <person name="Lehman H.K."/>
            <person name="Lorenzen M."/>
            <person name="Merzendorfer H."/>
            <person name="Michalopoulos I."/>
            <person name="Morton D.B."/>
            <person name="Muthukrishnan S."/>
            <person name="Oakeshott J.G."/>
            <person name="Palmer W."/>
            <person name="Park Y."/>
            <person name="Passarelli A.L."/>
            <person name="Rozas J."/>
            <person name="Schwartz L.M."/>
            <person name="Smith W."/>
            <person name="Southgate A."/>
            <person name="Vilcinskas A."/>
            <person name="Vogt R."/>
            <person name="Wang P."/>
            <person name="Werren J."/>
            <person name="Yu X.Q."/>
            <person name="Zhou J.J."/>
            <person name="Brown S.J."/>
            <person name="Scherer S.E."/>
            <person name="Richards S."/>
            <person name="Blissard G.W."/>
        </authorList>
    </citation>
    <scope>NUCLEOTIDE SEQUENCE</scope>
</reference>
<evidence type="ECO:0000259" key="6">
    <source>
        <dbReference type="Pfam" id="PF12341"/>
    </source>
</evidence>
<dbReference type="PANTHER" id="PTHR19932:SF10">
    <property type="entry name" value="WD REPEAT AND HMG-BOX DNA-BINDING PROTEIN 1"/>
    <property type="match status" value="1"/>
</dbReference>
<evidence type="ECO:0000313" key="9">
    <source>
        <dbReference type="Proteomes" id="UP000791440"/>
    </source>
</evidence>
<sequence>MPDTEEILCVSAGGGVVAVVSLQGPIVSLACYNTTIMAIYHSTDPGVSDQHMAMDIIALNGRQVRCKTVNFPLTPAAKLSWVGATDAGSPCAYDSAGVLRLYDISSAVWMPVCDTSAHSRGASDSWFIVSIPLCEMDTEKSEYEEQLVRWAHTAADVDVKAARETALKLFALACRSEIEQRALELMELLKDDRLLPLAAKYASRLGRVHLAEKLTNLSETWEKDNERLNEAQNSHFQELETQETYDVTSTQDLNESLIIPQKATEKKQETATIKPMPIRPSSGGSRNPFKKSSESAKQVQSPLTLTDRTLVDNIDDTTENNDPLKPRVGESFMDWFGRNKTTLEQQNSELTPSELTRHGVRMFKNIQANDNNTPDSKKRRLDEETNSSDSPVTSAPKQSKLSAFAFQKKT</sequence>
<dbReference type="GO" id="GO:0000278">
    <property type="term" value="P:mitotic cell cycle"/>
    <property type="evidence" value="ECO:0007669"/>
    <property type="project" value="TreeGrafter"/>
</dbReference>
<comment type="caution">
    <text evidence="8">The sequence shown here is derived from an EMBL/GenBank/DDBJ whole genome shotgun (WGS) entry which is preliminary data.</text>
</comment>
<feature type="compositionally biased region" description="Polar residues" evidence="5">
    <location>
        <begin position="387"/>
        <end position="401"/>
    </location>
</feature>
<feature type="domain" description="WDHD1/CFT4 helical bundle" evidence="7">
    <location>
        <begin position="156"/>
        <end position="220"/>
    </location>
</feature>
<feature type="region of interest" description="Disordered" evidence="5">
    <location>
        <begin position="367"/>
        <end position="410"/>
    </location>
</feature>
<dbReference type="PANTHER" id="PTHR19932">
    <property type="entry name" value="WD REPEAT AND HMG-BOX DNA BINDING PROTEIN"/>
    <property type="match status" value="1"/>
</dbReference>
<comment type="subcellular location">
    <subcellularLocation>
        <location evidence="1">Nucleus</location>
    </subcellularLocation>
</comment>
<evidence type="ECO:0000256" key="5">
    <source>
        <dbReference type="SAM" id="MobiDB-lite"/>
    </source>
</evidence>
<dbReference type="GO" id="GO:0006261">
    <property type="term" value="P:DNA-templated DNA replication"/>
    <property type="evidence" value="ECO:0007669"/>
    <property type="project" value="TreeGrafter"/>
</dbReference>
<dbReference type="GO" id="GO:0003682">
    <property type="term" value="F:chromatin binding"/>
    <property type="evidence" value="ECO:0007669"/>
    <property type="project" value="TreeGrafter"/>
</dbReference>
<dbReference type="Proteomes" id="UP000791440">
    <property type="component" value="Unassembled WGS sequence"/>
</dbReference>
<dbReference type="EMBL" id="JH668388">
    <property type="protein sequence ID" value="KAG6450529.1"/>
    <property type="molecule type" value="Genomic_DNA"/>
</dbReference>
<evidence type="ECO:0000256" key="2">
    <source>
        <dbReference type="ARBA" id="ARBA00022574"/>
    </source>
</evidence>
<evidence type="ECO:0000256" key="1">
    <source>
        <dbReference type="ARBA" id="ARBA00004123"/>
    </source>
</evidence>
<accession>A0A922CLQ8</accession>
<gene>
    <name evidence="8" type="ORF">O3G_MSEX006602</name>
</gene>
<dbReference type="AlphaFoldDB" id="A0A922CLQ8"/>
<evidence type="ECO:0000259" key="7">
    <source>
        <dbReference type="Pfam" id="PF20946"/>
    </source>
</evidence>
<evidence type="ECO:0008006" key="10">
    <source>
        <dbReference type="Google" id="ProtNLM"/>
    </source>
</evidence>
<keyword evidence="3" id="KW-0677">Repeat</keyword>
<organism evidence="8 9">
    <name type="scientific">Manduca sexta</name>
    <name type="common">Tobacco hawkmoth</name>
    <name type="synonym">Tobacco hornworm</name>
    <dbReference type="NCBI Taxonomy" id="7130"/>
    <lineage>
        <taxon>Eukaryota</taxon>
        <taxon>Metazoa</taxon>
        <taxon>Ecdysozoa</taxon>
        <taxon>Arthropoda</taxon>
        <taxon>Hexapoda</taxon>
        <taxon>Insecta</taxon>
        <taxon>Pterygota</taxon>
        <taxon>Neoptera</taxon>
        <taxon>Endopterygota</taxon>
        <taxon>Lepidoptera</taxon>
        <taxon>Glossata</taxon>
        <taxon>Ditrysia</taxon>
        <taxon>Bombycoidea</taxon>
        <taxon>Sphingidae</taxon>
        <taxon>Sphinginae</taxon>
        <taxon>Sphingini</taxon>
        <taxon>Manduca</taxon>
    </lineage>
</organism>
<name>A0A922CLQ8_MANSE</name>
<dbReference type="InterPro" id="IPR048591">
    <property type="entry name" value="WDHD1/CFT4_hel"/>
</dbReference>
<keyword evidence="2" id="KW-0853">WD repeat</keyword>
<proteinExistence type="predicted"/>
<evidence type="ECO:0000256" key="3">
    <source>
        <dbReference type="ARBA" id="ARBA00022737"/>
    </source>
</evidence>
<keyword evidence="9" id="KW-1185">Reference proteome</keyword>
<feature type="region of interest" description="Disordered" evidence="5">
    <location>
        <begin position="263"/>
        <end position="329"/>
    </location>
</feature>
<feature type="compositionally biased region" description="Polar residues" evidence="5">
    <location>
        <begin position="295"/>
        <end position="307"/>
    </location>
</feature>
<keyword evidence="4" id="KW-0539">Nucleus</keyword>